<organism evidence="2 3">
    <name type="scientific">Thermomonospora echinospora</name>
    <dbReference type="NCBI Taxonomy" id="1992"/>
    <lineage>
        <taxon>Bacteria</taxon>
        <taxon>Bacillati</taxon>
        <taxon>Actinomycetota</taxon>
        <taxon>Actinomycetes</taxon>
        <taxon>Streptosporangiales</taxon>
        <taxon>Thermomonosporaceae</taxon>
        <taxon>Thermomonospora</taxon>
    </lineage>
</organism>
<dbReference type="RefSeq" id="WP_103943931.1">
    <property type="nucleotide sequence ID" value="NZ_FNVO01000025.1"/>
</dbReference>
<gene>
    <name evidence="2" type="ORF">SAMN04489712_12520</name>
</gene>
<evidence type="ECO:0000256" key="1">
    <source>
        <dbReference type="SAM" id="MobiDB-lite"/>
    </source>
</evidence>
<feature type="region of interest" description="Disordered" evidence="1">
    <location>
        <begin position="49"/>
        <end position="69"/>
    </location>
</feature>
<evidence type="ECO:0000313" key="2">
    <source>
        <dbReference type="EMBL" id="SEG90035.1"/>
    </source>
</evidence>
<dbReference type="EMBL" id="FNVO01000025">
    <property type="protein sequence ID" value="SEG90035.1"/>
    <property type="molecule type" value="Genomic_DNA"/>
</dbReference>
<dbReference type="Proteomes" id="UP000236723">
    <property type="component" value="Unassembled WGS sequence"/>
</dbReference>
<proteinExistence type="predicted"/>
<accession>A0A1H6DZG4</accession>
<reference evidence="3" key="1">
    <citation type="submission" date="2016-10" db="EMBL/GenBank/DDBJ databases">
        <authorList>
            <person name="Varghese N."/>
            <person name="Submissions S."/>
        </authorList>
    </citation>
    <scope>NUCLEOTIDE SEQUENCE [LARGE SCALE GENOMIC DNA]</scope>
    <source>
        <strain evidence="3">DSM 43163</strain>
    </source>
</reference>
<name>A0A1H6DZG4_9ACTN</name>
<sequence length="69" mass="7334">MSRQIVLGTDIPSVAALEHRVRTLESTVAALLESVAILSRTMGEPSTAIPLDTSIPLEQEPGDTVRVHG</sequence>
<evidence type="ECO:0000313" key="3">
    <source>
        <dbReference type="Proteomes" id="UP000236723"/>
    </source>
</evidence>
<dbReference type="AlphaFoldDB" id="A0A1H6DZG4"/>
<protein>
    <submittedName>
        <fullName evidence="2">Uncharacterized protein</fullName>
    </submittedName>
</protein>
<keyword evidence="3" id="KW-1185">Reference proteome</keyword>